<keyword evidence="1 6" id="KW-0489">Methyltransferase</keyword>
<proteinExistence type="predicted"/>
<reference evidence="6 7" key="1">
    <citation type="submission" date="2015-07" db="EMBL/GenBank/DDBJ databases">
        <title>Draft Genome Sequence of Komagataeibacter intermedius Strain AF2, Isolated from Kombucha Tea.</title>
        <authorList>
            <person name="Santos R.A."/>
            <person name="Berretta A.A."/>
            <person name="Barud H.S."/>
            <person name="Ribeiro S.J."/>
            <person name="Gonzalez-Garcia L.N."/>
            <person name="Zucchi T.D."/>
            <person name="Goldman G.H."/>
            <person name="Riano-Pachon D.M."/>
        </authorList>
    </citation>
    <scope>NUCLEOTIDE SEQUENCE [LARGE SCALE GENOMIC DNA]</scope>
    <source>
        <strain evidence="6 7">AF2</strain>
    </source>
</reference>
<feature type="domain" description="Methyltransferase type 11" evidence="5">
    <location>
        <begin position="69"/>
        <end position="163"/>
    </location>
</feature>
<dbReference type="OrthoDB" id="9765084at2"/>
<comment type="caution">
    <text evidence="6">The sequence shown here is derived from an EMBL/GenBank/DDBJ whole genome shotgun (WGS) entry which is preliminary data.</text>
</comment>
<name>A0A0N1FCR5_9PROT</name>
<dbReference type="EMBL" id="JUFX02000112">
    <property type="protein sequence ID" value="KPH87541.1"/>
    <property type="molecule type" value="Genomic_DNA"/>
</dbReference>
<dbReference type="InterPro" id="IPR013216">
    <property type="entry name" value="Methyltransf_11"/>
</dbReference>
<evidence type="ECO:0000256" key="3">
    <source>
        <dbReference type="ARBA" id="ARBA00022691"/>
    </source>
</evidence>
<dbReference type="CDD" id="cd02440">
    <property type="entry name" value="AdoMet_MTases"/>
    <property type="match status" value="1"/>
</dbReference>
<dbReference type="Pfam" id="PF08241">
    <property type="entry name" value="Methyltransf_11"/>
    <property type="match status" value="1"/>
</dbReference>
<sequence>MTSAPDYHDSTPPGEAKDTARPSPQNIYDNPRFFEGYRTLREKDTGLNGALEIPAIRALLPDLHGRAVLDLGCGFGDFARYAREQGAATVTALDVSLKMIEAARALTHDAAITYVHGSIEDRAVQPAAFDLVVSSLALHYIADYATVVRRVFDSLRPGGLLVFSVEHPVCTANPTGWIHDADGHRLHWPLDHYQQQGARSTSWFVDGVIKYHRTMETYVNTVLDAGFQLRHLAEPQPTAERLRERPDLEDTVRRPPMLILVAMKPDAAHAPQRRNHETKD</sequence>
<dbReference type="RefSeq" id="WP_039735533.1">
    <property type="nucleotide sequence ID" value="NZ_JUFX02000112.1"/>
</dbReference>
<evidence type="ECO:0000259" key="5">
    <source>
        <dbReference type="Pfam" id="PF08241"/>
    </source>
</evidence>
<protein>
    <submittedName>
        <fullName evidence="6">Methyltransferase</fullName>
    </submittedName>
</protein>
<keyword evidence="2 6" id="KW-0808">Transferase</keyword>
<evidence type="ECO:0000313" key="7">
    <source>
        <dbReference type="Proteomes" id="UP000031553"/>
    </source>
</evidence>
<dbReference type="Proteomes" id="UP000031553">
    <property type="component" value="Unassembled WGS sequence"/>
</dbReference>
<dbReference type="SUPFAM" id="SSF53335">
    <property type="entry name" value="S-adenosyl-L-methionine-dependent methyltransferases"/>
    <property type="match status" value="1"/>
</dbReference>
<dbReference type="GO" id="GO:0032259">
    <property type="term" value="P:methylation"/>
    <property type="evidence" value="ECO:0007669"/>
    <property type="project" value="UniProtKB-KW"/>
</dbReference>
<evidence type="ECO:0000256" key="4">
    <source>
        <dbReference type="SAM" id="MobiDB-lite"/>
    </source>
</evidence>
<dbReference type="Gene3D" id="3.40.50.150">
    <property type="entry name" value="Vaccinia Virus protein VP39"/>
    <property type="match status" value="1"/>
</dbReference>
<organism evidence="6 7">
    <name type="scientific">Komagataeibacter intermedius AF2</name>
    <dbReference type="NCBI Taxonomy" id="1458464"/>
    <lineage>
        <taxon>Bacteria</taxon>
        <taxon>Pseudomonadati</taxon>
        <taxon>Pseudomonadota</taxon>
        <taxon>Alphaproteobacteria</taxon>
        <taxon>Acetobacterales</taxon>
        <taxon>Acetobacteraceae</taxon>
        <taxon>Komagataeibacter</taxon>
    </lineage>
</organism>
<dbReference type="GO" id="GO:0008757">
    <property type="term" value="F:S-adenosylmethionine-dependent methyltransferase activity"/>
    <property type="evidence" value="ECO:0007669"/>
    <property type="project" value="InterPro"/>
</dbReference>
<evidence type="ECO:0000313" key="6">
    <source>
        <dbReference type="EMBL" id="KPH87541.1"/>
    </source>
</evidence>
<gene>
    <name evidence="6" type="ORF">GLUCOINTEAF2_0200410</name>
</gene>
<keyword evidence="3" id="KW-0949">S-adenosyl-L-methionine</keyword>
<feature type="region of interest" description="Disordered" evidence="4">
    <location>
        <begin position="1"/>
        <end position="28"/>
    </location>
</feature>
<dbReference type="InterPro" id="IPR029063">
    <property type="entry name" value="SAM-dependent_MTases_sf"/>
</dbReference>
<dbReference type="PANTHER" id="PTHR43464:SF19">
    <property type="entry name" value="UBIQUINONE BIOSYNTHESIS O-METHYLTRANSFERASE, MITOCHONDRIAL"/>
    <property type="match status" value="1"/>
</dbReference>
<evidence type="ECO:0000256" key="2">
    <source>
        <dbReference type="ARBA" id="ARBA00022679"/>
    </source>
</evidence>
<accession>A0A0N1FCR5</accession>
<dbReference type="AlphaFoldDB" id="A0A0N1FCR5"/>
<evidence type="ECO:0000256" key="1">
    <source>
        <dbReference type="ARBA" id="ARBA00022603"/>
    </source>
</evidence>
<dbReference type="PANTHER" id="PTHR43464">
    <property type="entry name" value="METHYLTRANSFERASE"/>
    <property type="match status" value="1"/>
</dbReference>